<dbReference type="EMBL" id="CAXAMM010027480">
    <property type="protein sequence ID" value="CAK9060907.1"/>
    <property type="molecule type" value="Genomic_DNA"/>
</dbReference>
<evidence type="ECO:0000313" key="2">
    <source>
        <dbReference type="Proteomes" id="UP001642464"/>
    </source>
</evidence>
<organism evidence="1 2">
    <name type="scientific">Durusdinium trenchii</name>
    <dbReference type="NCBI Taxonomy" id="1381693"/>
    <lineage>
        <taxon>Eukaryota</taxon>
        <taxon>Sar</taxon>
        <taxon>Alveolata</taxon>
        <taxon>Dinophyceae</taxon>
        <taxon>Suessiales</taxon>
        <taxon>Symbiodiniaceae</taxon>
        <taxon>Durusdinium</taxon>
    </lineage>
</organism>
<accession>A0ABP0NCT7</accession>
<evidence type="ECO:0000313" key="1">
    <source>
        <dbReference type="EMBL" id="CAK9060907.1"/>
    </source>
</evidence>
<sequence>TGFELSQKEHPVRTLVETLADGTIYEPLQTWLTGLASSSGVVDLPVLCFLYRYPVDGMPTLHSWISVLRAILLNGFETWREVMEVKAVDDPIPLNQPLDYGKVLPVKGLGRMSMILWAIVHTYKHLADKISSGGPFTEDFLRWLRTIHYIKVKFMSASESECMWRRIQVNDPALNFKSAFLKAVDEFNGYGSAVFSSKSRIDSNTALQLYGFTVPRPELTSLFKEHAPVEEDHVRERLTIATQQLSDLNREAKDAMYAADTVALAHDLAQIGQVYKAITQNEHSKKTEKILHLKAQNAIGSAIVADHMNANMAVHSGVIKDQLNVAERVEYDMNPGKKGWDKLKILLPPNIRQRHVDDPIHGGEWYGKQVGDKDAALVAKQEAEDKEAQAIKSTPWIEPESMQLLNDQYIIESKFAGRCPGTTMYLVAHCEATISHSQFQIAHGPSKFIKSEKVANMQRQESGTPGTVVN</sequence>
<comment type="caution">
    <text evidence="1">The sequence shown here is derived from an EMBL/GenBank/DDBJ whole genome shotgun (WGS) entry which is preliminary data.</text>
</comment>
<dbReference type="Proteomes" id="UP001642464">
    <property type="component" value="Unassembled WGS sequence"/>
</dbReference>
<protein>
    <submittedName>
        <fullName evidence="1">Uncharacterized protein</fullName>
    </submittedName>
</protein>
<reference evidence="1 2" key="1">
    <citation type="submission" date="2024-02" db="EMBL/GenBank/DDBJ databases">
        <authorList>
            <person name="Chen Y."/>
            <person name="Shah S."/>
            <person name="Dougan E. K."/>
            <person name="Thang M."/>
            <person name="Chan C."/>
        </authorList>
    </citation>
    <scope>NUCLEOTIDE SEQUENCE [LARGE SCALE GENOMIC DNA]</scope>
</reference>
<proteinExistence type="predicted"/>
<gene>
    <name evidence="1" type="ORF">SCF082_LOCUS31996</name>
</gene>
<name>A0ABP0NCT7_9DINO</name>
<keyword evidence="2" id="KW-1185">Reference proteome</keyword>
<feature type="non-terminal residue" evidence="1">
    <location>
        <position position="1"/>
    </location>
</feature>